<evidence type="ECO:0000256" key="2">
    <source>
        <dbReference type="ARBA" id="ARBA00022527"/>
    </source>
</evidence>
<evidence type="ECO:0000313" key="10">
    <source>
        <dbReference type="EMBL" id="PIA38384.1"/>
    </source>
</evidence>
<dbReference type="Gene3D" id="3.40.30.10">
    <property type="entry name" value="Glutaredoxin"/>
    <property type="match status" value="1"/>
</dbReference>
<dbReference type="PROSITE" id="PS50011">
    <property type="entry name" value="PROTEIN_KINASE_DOM"/>
    <property type="match status" value="1"/>
</dbReference>
<dbReference type="InterPro" id="IPR045874">
    <property type="entry name" value="LRK10/LRL21-25-like"/>
</dbReference>
<evidence type="ECO:0000256" key="3">
    <source>
        <dbReference type="ARBA" id="ARBA00022692"/>
    </source>
</evidence>
<dbReference type="GO" id="GO:0004674">
    <property type="term" value="F:protein serine/threonine kinase activity"/>
    <property type="evidence" value="ECO:0007669"/>
    <property type="project" value="UniProtKB-KW"/>
</dbReference>
<dbReference type="InParanoid" id="A0A2G5D4D9"/>
<dbReference type="PROSITE" id="PS51354">
    <property type="entry name" value="GLUTAREDOXIN_2"/>
    <property type="match status" value="1"/>
</dbReference>
<dbReference type="SUPFAM" id="SSF52833">
    <property type="entry name" value="Thioredoxin-like"/>
    <property type="match status" value="1"/>
</dbReference>
<evidence type="ECO:0000256" key="4">
    <source>
        <dbReference type="ARBA" id="ARBA00022729"/>
    </source>
</evidence>
<reference evidence="10 11" key="1">
    <citation type="submission" date="2017-09" db="EMBL/GenBank/DDBJ databases">
        <title>WGS assembly of Aquilegia coerulea Goldsmith.</title>
        <authorList>
            <person name="Hodges S."/>
            <person name="Kramer E."/>
            <person name="Nordborg M."/>
            <person name="Tomkins J."/>
            <person name="Borevitz J."/>
            <person name="Derieg N."/>
            <person name="Yan J."/>
            <person name="Mihaltcheva S."/>
            <person name="Hayes R.D."/>
            <person name="Rokhsar D."/>
        </authorList>
    </citation>
    <scope>NUCLEOTIDE SEQUENCE [LARGE SCALE GENOMIC DNA]</scope>
    <source>
        <strain evidence="11">cv. Goldsmith</strain>
    </source>
</reference>
<dbReference type="AlphaFoldDB" id="A0A2G5D4D9"/>
<dbReference type="Pfam" id="PF07714">
    <property type="entry name" value="PK_Tyr_Ser-Thr"/>
    <property type="match status" value="1"/>
</dbReference>
<dbReference type="GO" id="GO:0005524">
    <property type="term" value="F:ATP binding"/>
    <property type="evidence" value="ECO:0007669"/>
    <property type="project" value="InterPro"/>
</dbReference>
<keyword evidence="4" id="KW-0732">Signal</keyword>
<dbReference type="InterPro" id="IPR011009">
    <property type="entry name" value="Kinase-like_dom_sf"/>
</dbReference>
<dbReference type="Pfam" id="PF00462">
    <property type="entry name" value="Glutaredoxin"/>
    <property type="match status" value="1"/>
</dbReference>
<dbReference type="InterPro" id="IPR000719">
    <property type="entry name" value="Prot_kinase_dom"/>
</dbReference>
<dbReference type="GO" id="GO:0016020">
    <property type="term" value="C:membrane"/>
    <property type="evidence" value="ECO:0007669"/>
    <property type="project" value="UniProtKB-SubCell"/>
</dbReference>
<evidence type="ECO:0000256" key="6">
    <source>
        <dbReference type="ARBA" id="ARBA00023136"/>
    </source>
</evidence>
<evidence type="ECO:0000313" key="11">
    <source>
        <dbReference type="Proteomes" id="UP000230069"/>
    </source>
</evidence>
<organism evidence="10 11">
    <name type="scientific">Aquilegia coerulea</name>
    <name type="common">Rocky mountain columbine</name>
    <dbReference type="NCBI Taxonomy" id="218851"/>
    <lineage>
        <taxon>Eukaryota</taxon>
        <taxon>Viridiplantae</taxon>
        <taxon>Streptophyta</taxon>
        <taxon>Embryophyta</taxon>
        <taxon>Tracheophyta</taxon>
        <taxon>Spermatophyta</taxon>
        <taxon>Magnoliopsida</taxon>
        <taxon>Ranunculales</taxon>
        <taxon>Ranunculaceae</taxon>
        <taxon>Thalictroideae</taxon>
        <taxon>Aquilegia</taxon>
    </lineage>
</organism>
<evidence type="ECO:0000256" key="8">
    <source>
        <dbReference type="SAM" id="MobiDB-lite"/>
    </source>
</evidence>
<keyword evidence="5" id="KW-1133">Transmembrane helix</keyword>
<dbReference type="Gene3D" id="1.10.510.10">
    <property type="entry name" value="Transferase(Phosphotransferase) domain 1"/>
    <property type="match status" value="1"/>
</dbReference>
<proteinExistence type="predicted"/>
<keyword evidence="3" id="KW-0812">Transmembrane</keyword>
<name>A0A2G5D4D9_AQUCA</name>
<protein>
    <recommendedName>
        <fullName evidence="9">Protein kinase domain-containing protein</fullName>
    </recommendedName>
</protein>
<dbReference type="OrthoDB" id="4062651at2759"/>
<keyword evidence="11" id="KW-1185">Reference proteome</keyword>
<sequence length="574" mass="65457">MENSVNLQQNYDYLSKKMEDLKHYRDQVGGRGGPEMDDWLQKVKAREGAVDEIGKDLNELTTGSGSRSLNAKYNLNKKVLANLNALEQLKDEVNARFEYVSTSLNKLAKRYSQGDIKSFILKFPKFISSDDGDVYEGQFQDGKQVAVRVLPQEHVADEIFITEVSTIARASHRHVVELYGFCFEGNMRALVYEYMENGSLDKILFENHLSSLEWGKLYNITIETGKGLVYMHDGCGEQIIHHDVWAGNVLLDKNLSPKVTGFGLSKLLKREVTHCTRTRFRGAPGYAAPEMWELASRITNKCDVYSFGMMLFEILRKKRNTDGGKWFPKVVWENFKNGQLEQFIRYCGIKENDSEKANILSTVALWCIQKTPEIRPSMSDVVMVLENQMQVMSPPDPFQPQPSEYMMLQSKEVIRRVSLTIDESLHKTSFPERAEEFASSSTLARPLKSTPVDSDTRDGPGNSKANEILKQYEQKYPPEGENPVIIYTTTIEQMKRPFKESNDVRSILRSHKIKMVERDVYGDIDYEEELVDVLGKLMIPAVFVEGRLIGGAKEVKSLEAEGKLKILFEGIPKY</sequence>
<evidence type="ECO:0000259" key="9">
    <source>
        <dbReference type="PROSITE" id="PS50011"/>
    </source>
</evidence>
<gene>
    <name evidence="10" type="ORF">AQUCO_02800227v1</name>
</gene>
<keyword evidence="7" id="KW-0325">Glycoprotein</keyword>
<feature type="region of interest" description="Disordered" evidence="8">
    <location>
        <begin position="430"/>
        <end position="464"/>
    </location>
</feature>
<evidence type="ECO:0000256" key="7">
    <source>
        <dbReference type="ARBA" id="ARBA00023180"/>
    </source>
</evidence>
<dbReference type="InterPro" id="IPR036249">
    <property type="entry name" value="Thioredoxin-like_sf"/>
</dbReference>
<dbReference type="InterPro" id="IPR001245">
    <property type="entry name" value="Ser-Thr/Tyr_kinase_cat_dom"/>
</dbReference>
<keyword evidence="2" id="KW-0418">Kinase</keyword>
<keyword evidence="6" id="KW-0472">Membrane</keyword>
<comment type="subcellular location">
    <subcellularLocation>
        <location evidence="1">Membrane</location>
        <topology evidence="1">Single-pass type I membrane protein</topology>
    </subcellularLocation>
</comment>
<dbReference type="PANTHER" id="PTHR27009">
    <property type="entry name" value="RUST RESISTANCE KINASE LR10-RELATED"/>
    <property type="match status" value="1"/>
</dbReference>
<dbReference type="SUPFAM" id="SSF56112">
    <property type="entry name" value="Protein kinase-like (PK-like)"/>
    <property type="match status" value="1"/>
</dbReference>
<keyword evidence="2" id="KW-0723">Serine/threonine-protein kinase</keyword>
<dbReference type="EMBL" id="KZ305045">
    <property type="protein sequence ID" value="PIA38384.1"/>
    <property type="molecule type" value="Genomic_DNA"/>
</dbReference>
<keyword evidence="2" id="KW-0808">Transferase</keyword>
<dbReference type="InterPro" id="IPR002109">
    <property type="entry name" value="Glutaredoxin"/>
</dbReference>
<dbReference type="Proteomes" id="UP000230069">
    <property type="component" value="Unassembled WGS sequence"/>
</dbReference>
<evidence type="ECO:0000256" key="5">
    <source>
        <dbReference type="ARBA" id="ARBA00022989"/>
    </source>
</evidence>
<dbReference type="Gene3D" id="3.30.200.20">
    <property type="entry name" value="Phosphorylase Kinase, domain 1"/>
    <property type="match status" value="1"/>
</dbReference>
<dbReference type="STRING" id="218851.A0A2G5D4D9"/>
<evidence type="ECO:0000256" key="1">
    <source>
        <dbReference type="ARBA" id="ARBA00004479"/>
    </source>
</evidence>
<feature type="domain" description="Protein kinase" evidence="9">
    <location>
        <begin position="120"/>
        <end position="399"/>
    </location>
</feature>
<accession>A0A2G5D4D9</accession>